<reference evidence="1 2" key="1">
    <citation type="submission" date="2023-08" db="EMBL/GenBank/DDBJ databases">
        <title>Achromobacter seleniivolatilans sp. nov., isolated from seleniferous soil.</title>
        <authorList>
            <person name="Zhang S."/>
            <person name="Li K."/>
            <person name="Peng J."/>
            <person name="Zhao Q."/>
            <person name="Wang H."/>
            <person name="Guo Y."/>
        </authorList>
    </citation>
    <scope>NUCLEOTIDE SEQUENCE [LARGE SCALE GENOMIC DNA]</scope>
    <source>
        <strain evidence="1 2">R39</strain>
    </source>
</reference>
<name>A0ABY9LZR2_9BURK</name>
<dbReference type="Pfam" id="PF05947">
    <property type="entry name" value="T6SS_TssF"/>
    <property type="match status" value="1"/>
</dbReference>
<dbReference type="NCBIfam" id="TIGR03359">
    <property type="entry name" value="VI_chp_6"/>
    <property type="match status" value="1"/>
</dbReference>
<organism evidence="1 2">
    <name type="scientific">Achromobacter seleniivolatilans</name>
    <dbReference type="NCBI Taxonomy" id="3047478"/>
    <lineage>
        <taxon>Bacteria</taxon>
        <taxon>Pseudomonadati</taxon>
        <taxon>Pseudomonadota</taxon>
        <taxon>Betaproteobacteria</taxon>
        <taxon>Burkholderiales</taxon>
        <taxon>Alcaligenaceae</taxon>
        <taxon>Achromobacter</taxon>
    </lineage>
</organism>
<protein>
    <submittedName>
        <fullName evidence="1">Type VI secretion system baseplate subunit TssF</fullName>
    </submittedName>
</protein>
<evidence type="ECO:0000313" key="1">
    <source>
        <dbReference type="EMBL" id="WMD20258.1"/>
    </source>
</evidence>
<gene>
    <name evidence="1" type="primary">tssF</name>
    <name evidence="1" type="ORF">RAS12_27230</name>
</gene>
<dbReference type="PIRSF" id="PIRSF028304">
    <property type="entry name" value="UCP028304"/>
    <property type="match status" value="1"/>
</dbReference>
<accession>A0ABY9LZR2</accession>
<keyword evidence="2" id="KW-1185">Reference proteome</keyword>
<evidence type="ECO:0000313" key="2">
    <source>
        <dbReference type="Proteomes" id="UP001234798"/>
    </source>
</evidence>
<proteinExistence type="predicted"/>
<dbReference type="InterPro" id="IPR010272">
    <property type="entry name" value="T6SS_TssF"/>
</dbReference>
<dbReference type="PANTHER" id="PTHR35370">
    <property type="entry name" value="CYTOPLASMIC PROTEIN-RELATED-RELATED"/>
    <property type="match status" value="1"/>
</dbReference>
<dbReference type="Proteomes" id="UP001234798">
    <property type="component" value="Chromosome"/>
</dbReference>
<dbReference type="PANTHER" id="PTHR35370:SF1">
    <property type="entry name" value="TYPE VI SECRETION SYSTEM COMPONENT TSSF1"/>
    <property type="match status" value="1"/>
</dbReference>
<dbReference type="EMBL" id="CP132976">
    <property type="protein sequence ID" value="WMD20258.1"/>
    <property type="molecule type" value="Genomic_DNA"/>
</dbReference>
<sequence>MDPKLLDYYNSELTYLRDLAGEFAEAHPKVARRLGMQGVEVADPYVERMIEAFCFMAARVQLKLDAEFPRFTQRLLEVVYPNYVAPTPSMSVARLYPATREGDFSNGVQVPRHSVFRSAITPGEQTACEFRSSQDVMLWPIEISNASLTIVPPDLPDMRRHLAAGQRLQGALRLRLRTTGDIKFSQLRGLDELCFYITGDERITSHLFELIHVGCVAAVVRGTNADEHTGHVITKQAVTHAGLSAGEAQLPTGWNGFHGNNLIQEYFAFRQRFYFFNATQLARGLASADCQEAEIILLLDRLPQSLSTHVNASRFALFCTPIVNLFEKRADRVEIDRAKTEFHLVPDRSRPLDYEVFSVQRVVGQQAKTASEVVFNPLYHTLHSDLGNNGRYFSVNRERRMLSDNARKYGTRTQYVGTEVYLSLVDQYEAPYGGDIRYLSVDALVTNRDLPRLIPHDGYNDLTMRESVPIERVTLLHPPSVPREPYAHGEAAWRLIRQLSFNYIPLADLDESDGGQALRNMLRLFLHAGETDLSNQIDALVGSRITRVVRRLPRHALMVYGRGVNCSLTVDETGFSGVSPYLFGLILEQYIARHVSINVFTETSLRSIQRGDVAKWSPRPGGRSVV</sequence>
<dbReference type="RefSeq" id="WP_306943311.1">
    <property type="nucleotide sequence ID" value="NZ_CP132976.1"/>
</dbReference>